<accession>A0A9P4TCZ3</accession>
<reference evidence="3" key="1">
    <citation type="submission" date="2019-04" db="EMBL/GenBank/DDBJ databases">
        <title>Sequencing of skin fungus with MAO and IRED activity.</title>
        <authorList>
            <person name="Marsaioli A.J."/>
            <person name="Bonatto J.M.C."/>
            <person name="Reis Junior O."/>
        </authorList>
    </citation>
    <scope>NUCLEOTIDE SEQUENCE</scope>
    <source>
        <strain evidence="3">30M1</strain>
    </source>
</reference>
<keyword evidence="2" id="KW-0732">Signal</keyword>
<feature type="compositionally biased region" description="Basic residues" evidence="1">
    <location>
        <begin position="107"/>
        <end position="118"/>
    </location>
</feature>
<feature type="compositionally biased region" description="Low complexity" evidence="1">
    <location>
        <begin position="119"/>
        <end position="131"/>
    </location>
</feature>
<feature type="signal peptide" evidence="2">
    <location>
        <begin position="1"/>
        <end position="19"/>
    </location>
</feature>
<evidence type="ECO:0000256" key="2">
    <source>
        <dbReference type="SAM" id="SignalP"/>
    </source>
</evidence>
<name>A0A9P4TCZ3_CURKU</name>
<evidence type="ECO:0000313" key="3">
    <source>
        <dbReference type="EMBL" id="KAF3001784.1"/>
    </source>
</evidence>
<protein>
    <submittedName>
        <fullName evidence="3">Uncharacterized protein</fullName>
    </submittedName>
</protein>
<feature type="compositionally biased region" description="Pro residues" evidence="1">
    <location>
        <begin position="297"/>
        <end position="308"/>
    </location>
</feature>
<feature type="chain" id="PRO_5040184806" evidence="2">
    <location>
        <begin position="20"/>
        <end position="360"/>
    </location>
</feature>
<feature type="compositionally biased region" description="Pro residues" evidence="1">
    <location>
        <begin position="321"/>
        <end position="338"/>
    </location>
</feature>
<proteinExistence type="predicted"/>
<feature type="region of interest" description="Disordered" evidence="1">
    <location>
        <begin position="18"/>
        <end position="360"/>
    </location>
</feature>
<feature type="compositionally biased region" description="Low complexity" evidence="1">
    <location>
        <begin position="250"/>
        <end position="261"/>
    </location>
</feature>
<keyword evidence="4" id="KW-1185">Reference proteome</keyword>
<feature type="compositionally biased region" description="Low complexity" evidence="1">
    <location>
        <begin position="30"/>
        <end position="41"/>
    </location>
</feature>
<sequence length="360" mass="35838">MVAFSRLALILAGTGLSTAQSFSGPPPSGAIPSGAPFPTGGFPEGPGHEHSGHHGGFPHPTGGFHPHGPKPSGTGIFGAQRAQQSDEAPFPKGPEFSAFPSGAARPSGHHHPGHHSGHHSGFPHPTGGFHPHGPKPSGTAIVGAKRAEASDDAPFPNFSAFPSGAAKPSGHHHDGHHSGFPYPTGGFHHPHGPRPSGTGVFGAQEAHRSGDAPFPSGTDFPAFPSGAARPSGHHGYHGHHGEGGKGGHHSGLPSGLPSGVPTALPSLAARAEGSLAPPEPTGALPTEPRPSGALPTEPRPSGAPPAGPRPSGARPPHASGSPPPRPSGSRPSGPPPSGKPTAAPSHVRHSTFVTSVTRAI</sequence>
<dbReference type="OrthoDB" id="3800431at2759"/>
<feature type="compositionally biased region" description="Polar residues" evidence="1">
    <location>
        <begin position="351"/>
        <end position="360"/>
    </location>
</feature>
<evidence type="ECO:0000256" key="1">
    <source>
        <dbReference type="SAM" id="MobiDB-lite"/>
    </source>
</evidence>
<dbReference type="AlphaFoldDB" id="A0A9P4TCZ3"/>
<dbReference type="Proteomes" id="UP000801428">
    <property type="component" value="Unassembled WGS sequence"/>
</dbReference>
<comment type="caution">
    <text evidence="3">The sequence shown here is derived from an EMBL/GenBank/DDBJ whole genome shotgun (WGS) entry which is preliminary data.</text>
</comment>
<organism evidence="3 4">
    <name type="scientific">Curvularia kusanoi</name>
    <name type="common">Cochliobolus kusanoi</name>
    <dbReference type="NCBI Taxonomy" id="90978"/>
    <lineage>
        <taxon>Eukaryota</taxon>
        <taxon>Fungi</taxon>
        <taxon>Dikarya</taxon>
        <taxon>Ascomycota</taxon>
        <taxon>Pezizomycotina</taxon>
        <taxon>Dothideomycetes</taxon>
        <taxon>Pleosporomycetidae</taxon>
        <taxon>Pleosporales</taxon>
        <taxon>Pleosporineae</taxon>
        <taxon>Pleosporaceae</taxon>
        <taxon>Curvularia</taxon>
    </lineage>
</organism>
<feature type="compositionally biased region" description="Low complexity" evidence="1">
    <location>
        <begin position="309"/>
        <end position="320"/>
    </location>
</feature>
<dbReference type="EMBL" id="SWKU01000012">
    <property type="protein sequence ID" value="KAF3001784.1"/>
    <property type="molecule type" value="Genomic_DNA"/>
</dbReference>
<gene>
    <name evidence="3" type="ORF">E8E13_001540</name>
</gene>
<evidence type="ECO:0000313" key="4">
    <source>
        <dbReference type="Proteomes" id="UP000801428"/>
    </source>
</evidence>
<feature type="compositionally biased region" description="Low complexity" evidence="1">
    <location>
        <begin position="57"/>
        <end position="66"/>
    </location>
</feature>